<dbReference type="AlphaFoldDB" id="A0A8H4EPQ4"/>
<dbReference type="EMBL" id="WTPW01000252">
    <property type="protein sequence ID" value="KAF0530135.1"/>
    <property type="molecule type" value="Genomic_DNA"/>
</dbReference>
<sequence>MSQKILINLFTIESIEDGVYRTIKSILNILVPYLVSSEPQILAPNDTIKLKLGGDGRQVGHQQNHVLITICILNEKELVLLPKNQHR</sequence>
<keyword evidence="2" id="KW-1185">Reference proteome</keyword>
<dbReference type="OrthoDB" id="2444524at2759"/>
<reference evidence="1 2" key="1">
    <citation type="journal article" date="2019" name="Environ. Microbiol.">
        <title>At the nexus of three kingdoms: the genome of the mycorrhizal fungus Gigaspora margarita provides insights into plant, endobacterial and fungal interactions.</title>
        <authorList>
            <person name="Venice F."/>
            <person name="Ghignone S."/>
            <person name="Salvioli di Fossalunga A."/>
            <person name="Amselem J."/>
            <person name="Novero M."/>
            <person name="Xianan X."/>
            <person name="Sedzielewska Toro K."/>
            <person name="Morin E."/>
            <person name="Lipzen A."/>
            <person name="Grigoriev I.V."/>
            <person name="Henrissat B."/>
            <person name="Martin F.M."/>
            <person name="Bonfante P."/>
        </authorList>
    </citation>
    <scope>NUCLEOTIDE SEQUENCE [LARGE SCALE GENOMIC DNA]</scope>
    <source>
        <strain evidence="1 2">BEG34</strain>
    </source>
</reference>
<proteinExistence type="predicted"/>
<comment type="caution">
    <text evidence="1">The sequence shown here is derived from an EMBL/GenBank/DDBJ whole genome shotgun (WGS) entry which is preliminary data.</text>
</comment>
<organism evidence="1 2">
    <name type="scientific">Gigaspora margarita</name>
    <dbReference type="NCBI Taxonomy" id="4874"/>
    <lineage>
        <taxon>Eukaryota</taxon>
        <taxon>Fungi</taxon>
        <taxon>Fungi incertae sedis</taxon>
        <taxon>Mucoromycota</taxon>
        <taxon>Glomeromycotina</taxon>
        <taxon>Glomeromycetes</taxon>
        <taxon>Diversisporales</taxon>
        <taxon>Gigasporaceae</taxon>
        <taxon>Gigaspora</taxon>
    </lineage>
</organism>
<gene>
    <name evidence="1" type="ORF">F8M41_012377</name>
</gene>
<evidence type="ECO:0000313" key="1">
    <source>
        <dbReference type="EMBL" id="KAF0530135.1"/>
    </source>
</evidence>
<accession>A0A8H4EPQ4</accession>
<evidence type="ECO:0000313" key="2">
    <source>
        <dbReference type="Proteomes" id="UP000439903"/>
    </source>
</evidence>
<name>A0A8H4EPQ4_GIGMA</name>
<protein>
    <submittedName>
        <fullName evidence="1">Uncharacterized protein</fullName>
    </submittedName>
</protein>
<dbReference type="Proteomes" id="UP000439903">
    <property type="component" value="Unassembled WGS sequence"/>
</dbReference>